<dbReference type="AlphaFoldDB" id="A0A1M5E7Y9"/>
<keyword evidence="5" id="KW-1003">Cell membrane</keyword>
<dbReference type="PANTHER" id="PTHR43701:SF2">
    <property type="entry name" value="MEMBRANE TRANSPORTER PROTEIN YJNA-RELATED"/>
    <property type="match status" value="1"/>
</dbReference>
<feature type="transmembrane region" description="Helical" evidence="5">
    <location>
        <begin position="75"/>
        <end position="93"/>
    </location>
</feature>
<dbReference type="Proteomes" id="UP000184147">
    <property type="component" value="Unassembled WGS sequence"/>
</dbReference>
<feature type="transmembrane region" description="Helical" evidence="5">
    <location>
        <begin position="185"/>
        <end position="202"/>
    </location>
</feature>
<keyword evidence="2 5" id="KW-0812">Transmembrane</keyword>
<dbReference type="STRING" id="1124188.SAMN05444377_1187"/>
<dbReference type="Pfam" id="PF01925">
    <property type="entry name" value="TauE"/>
    <property type="match status" value="1"/>
</dbReference>
<protein>
    <recommendedName>
        <fullName evidence="5">Probable membrane transporter protein</fullName>
    </recommendedName>
</protein>
<feature type="transmembrane region" description="Helical" evidence="5">
    <location>
        <begin position="244"/>
        <end position="263"/>
    </location>
</feature>
<comment type="similarity">
    <text evidence="5">Belongs to the 4-toluene sulfonate uptake permease (TSUP) (TC 2.A.102) family.</text>
</comment>
<reference evidence="6 7" key="1">
    <citation type="submission" date="2016-11" db="EMBL/GenBank/DDBJ databases">
        <authorList>
            <person name="Jaros S."/>
            <person name="Januszkiewicz K."/>
            <person name="Wedrychowicz H."/>
        </authorList>
    </citation>
    <scope>NUCLEOTIDE SEQUENCE [LARGE SCALE GENOMIC DNA]</scope>
    <source>
        <strain evidence="6 7">DSM 25660</strain>
    </source>
</reference>
<keyword evidence="4 5" id="KW-0472">Membrane</keyword>
<dbReference type="RefSeq" id="WP_073365066.1">
    <property type="nucleotide sequence ID" value="NZ_FQVQ01000018.1"/>
</dbReference>
<feature type="transmembrane region" description="Helical" evidence="5">
    <location>
        <begin position="114"/>
        <end position="131"/>
    </location>
</feature>
<proteinExistence type="inferred from homology"/>
<dbReference type="InterPro" id="IPR002781">
    <property type="entry name" value="TM_pro_TauE-like"/>
</dbReference>
<evidence type="ECO:0000256" key="2">
    <source>
        <dbReference type="ARBA" id="ARBA00022692"/>
    </source>
</evidence>
<dbReference type="GO" id="GO:0005886">
    <property type="term" value="C:plasma membrane"/>
    <property type="evidence" value="ECO:0007669"/>
    <property type="project" value="UniProtKB-SubCell"/>
</dbReference>
<evidence type="ECO:0000313" key="7">
    <source>
        <dbReference type="Proteomes" id="UP000184147"/>
    </source>
</evidence>
<feature type="transmembrane region" description="Helical" evidence="5">
    <location>
        <begin position="43"/>
        <end position="63"/>
    </location>
</feature>
<evidence type="ECO:0000313" key="6">
    <source>
        <dbReference type="EMBL" id="SHF75373.1"/>
    </source>
</evidence>
<keyword evidence="3 5" id="KW-1133">Transmembrane helix</keyword>
<accession>A0A1M5E7Y9</accession>
<keyword evidence="7" id="KW-1185">Reference proteome</keyword>
<gene>
    <name evidence="6" type="ORF">SAMN05444377_1187</name>
</gene>
<evidence type="ECO:0000256" key="1">
    <source>
        <dbReference type="ARBA" id="ARBA00004141"/>
    </source>
</evidence>
<evidence type="ECO:0000256" key="4">
    <source>
        <dbReference type="ARBA" id="ARBA00023136"/>
    </source>
</evidence>
<evidence type="ECO:0000256" key="5">
    <source>
        <dbReference type="RuleBase" id="RU363041"/>
    </source>
</evidence>
<feature type="transmembrane region" description="Helical" evidence="5">
    <location>
        <begin position="6"/>
        <end position="36"/>
    </location>
</feature>
<feature type="transmembrane region" description="Helical" evidence="5">
    <location>
        <begin position="151"/>
        <end position="178"/>
    </location>
</feature>
<evidence type="ECO:0000256" key="3">
    <source>
        <dbReference type="ARBA" id="ARBA00022989"/>
    </source>
</evidence>
<dbReference type="InterPro" id="IPR051598">
    <property type="entry name" value="TSUP/Inactive_protease-like"/>
</dbReference>
<sequence>MEIHQLIGYGLAVLVGISLGLIGSGGSILSVPILVYVMGIQPVLAAAYSLFVVGVSALVSGFQKAKDGLVDFKKVFAFGIPTLIAVFFTRKVIVPSLPEIIKITDRFSLSKRELIMAVFALVMIMASWKMIRPMKEGQTLKSVNSLTISLVGLGIGLVAGFVGAGGGFLIVPALLFLANTPIKKAIGTSLFIVALQSLIGFLGDITQQPIDYPLMLTFTGCSMLGVAIGNRLSKVISGEKMKTIFGYFVLCMGIYILIKEIWFSA</sequence>
<dbReference type="OrthoDB" id="8559161at2"/>
<organism evidence="6 7">
    <name type="scientific">Flavobacterium fontis</name>
    <dbReference type="NCBI Taxonomy" id="1124188"/>
    <lineage>
        <taxon>Bacteria</taxon>
        <taxon>Pseudomonadati</taxon>
        <taxon>Bacteroidota</taxon>
        <taxon>Flavobacteriia</taxon>
        <taxon>Flavobacteriales</taxon>
        <taxon>Flavobacteriaceae</taxon>
        <taxon>Flavobacterium</taxon>
    </lineage>
</organism>
<comment type="subcellular location">
    <subcellularLocation>
        <location evidence="5">Cell membrane</location>
        <topology evidence="5">Multi-pass membrane protein</topology>
    </subcellularLocation>
    <subcellularLocation>
        <location evidence="1">Membrane</location>
        <topology evidence="1">Multi-pass membrane protein</topology>
    </subcellularLocation>
</comment>
<name>A0A1M5E7Y9_9FLAO</name>
<dbReference type="PANTHER" id="PTHR43701">
    <property type="entry name" value="MEMBRANE TRANSPORTER PROTEIN MJ0441-RELATED"/>
    <property type="match status" value="1"/>
</dbReference>
<feature type="transmembrane region" description="Helical" evidence="5">
    <location>
        <begin position="214"/>
        <end position="232"/>
    </location>
</feature>
<dbReference type="EMBL" id="FQVQ01000018">
    <property type="protein sequence ID" value="SHF75373.1"/>
    <property type="molecule type" value="Genomic_DNA"/>
</dbReference>